<feature type="transmembrane region" description="Helical" evidence="2">
    <location>
        <begin position="89"/>
        <end position="106"/>
    </location>
</feature>
<keyword evidence="2" id="KW-1133">Transmembrane helix</keyword>
<dbReference type="NCBIfam" id="TIGR03782">
    <property type="entry name" value="Bac_Flav_CT_J"/>
    <property type="match status" value="1"/>
</dbReference>
<evidence type="ECO:0000313" key="5">
    <source>
        <dbReference type="EMBL" id="MCV9932897.1"/>
    </source>
</evidence>
<feature type="transmembrane region" description="Helical" evidence="2">
    <location>
        <begin position="223"/>
        <end position="244"/>
    </location>
</feature>
<dbReference type="RefSeq" id="WP_264287132.1">
    <property type="nucleotide sequence ID" value="NZ_JAOZEV010000007.1"/>
</dbReference>
<feature type="transmembrane region" description="Helical" evidence="2">
    <location>
        <begin position="300"/>
        <end position="324"/>
    </location>
</feature>
<organism evidence="5 6">
    <name type="scientific">Flavobacterium frigoritolerans</name>
    <dbReference type="NCBI Taxonomy" id="2987686"/>
    <lineage>
        <taxon>Bacteria</taxon>
        <taxon>Pseudomonadati</taxon>
        <taxon>Bacteroidota</taxon>
        <taxon>Flavobacteriia</taxon>
        <taxon>Flavobacteriales</taxon>
        <taxon>Flavobacteriaceae</taxon>
        <taxon>Flavobacterium</taxon>
    </lineage>
</organism>
<keyword evidence="3" id="KW-0732">Signal</keyword>
<dbReference type="EMBL" id="JAOZEV010000007">
    <property type="protein sequence ID" value="MCV9932897.1"/>
    <property type="molecule type" value="Genomic_DNA"/>
</dbReference>
<protein>
    <submittedName>
        <fullName evidence="5">Conjugative transposon protein TraJ</fullName>
    </submittedName>
</protein>
<dbReference type="Proteomes" id="UP001151133">
    <property type="component" value="Unassembled WGS sequence"/>
</dbReference>
<feature type="domain" description="Conjugative transposon TraJ C-terminal" evidence="4">
    <location>
        <begin position="29"/>
        <end position="395"/>
    </location>
</feature>
<keyword evidence="6" id="KW-1185">Reference proteome</keyword>
<feature type="compositionally biased region" description="Polar residues" evidence="1">
    <location>
        <begin position="370"/>
        <end position="381"/>
    </location>
</feature>
<keyword evidence="2" id="KW-0472">Membrane</keyword>
<evidence type="ECO:0000256" key="3">
    <source>
        <dbReference type="SAM" id="SignalP"/>
    </source>
</evidence>
<evidence type="ECO:0000259" key="4">
    <source>
        <dbReference type="Pfam" id="PF07863"/>
    </source>
</evidence>
<comment type="caution">
    <text evidence="5">The sequence shown here is derived from an EMBL/GenBank/DDBJ whole genome shotgun (WGS) entry which is preliminary data.</text>
</comment>
<accession>A0A9X2ZQN2</accession>
<evidence type="ECO:0000313" key="6">
    <source>
        <dbReference type="Proteomes" id="UP001151133"/>
    </source>
</evidence>
<evidence type="ECO:0000256" key="1">
    <source>
        <dbReference type="SAM" id="MobiDB-lite"/>
    </source>
</evidence>
<dbReference type="AlphaFoldDB" id="A0A9X2ZQN2"/>
<feature type="transmembrane region" description="Helical" evidence="2">
    <location>
        <begin position="256"/>
        <end position="275"/>
    </location>
</feature>
<feature type="transmembrane region" description="Helical" evidence="2">
    <location>
        <begin position="49"/>
        <end position="68"/>
    </location>
</feature>
<dbReference type="InterPro" id="IPR012424">
    <property type="entry name" value="Conjugative_transposon_TraJ_C"/>
</dbReference>
<feature type="region of interest" description="Disordered" evidence="1">
    <location>
        <begin position="370"/>
        <end position="398"/>
    </location>
</feature>
<keyword evidence="2" id="KW-0812">Transmembrane</keyword>
<evidence type="ECO:0000256" key="2">
    <source>
        <dbReference type="SAM" id="Phobius"/>
    </source>
</evidence>
<dbReference type="InterPro" id="IPR022393">
    <property type="entry name" value="Conjugative_transposon_TraJ"/>
</dbReference>
<gene>
    <name evidence="5" type="primary">traJ</name>
    <name evidence="5" type="ORF">OIU80_11435</name>
</gene>
<dbReference type="Pfam" id="PF07863">
    <property type="entry name" value="CtnDOT_TraJ"/>
    <property type="match status" value="1"/>
</dbReference>
<feature type="signal peptide" evidence="3">
    <location>
        <begin position="1"/>
        <end position="23"/>
    </location>
</feature>
<feature type="chain" id="PRO_5040881454" evidence="3">
    <location>
        <begin position="24"/>
        <end position="398"/>
    </location>
</feature>
<name>A0A9X2ZQN2_9FLAO</name>
<reference evidence="5" key="1">
    <citation type="submission" date="2022-10" db="EMBL/GenBank/DDBJ databases">
        <title>Two novel species of Flavobacterium.</title>
        <authorList>
            <person name="Liu Q."/>
            <person name="Xin Y.-H."/>
        </authorList>
    </citation>
    <scope>NUCLEOTIDE SEQUENCE</scope>
    <source>
        <strain evidence="5">LS1R47</strain>
    </source>
</reference>
<sequence>MIKINKKTLFVLLGILLPFIGQAQGVADEMNSLHSVLEQLYDEMMPLCSNLLGVGQGLAGFAAIWYIASRVWRHIASAEPIDFYPLFRPFVIGFCIMIFPSVLYMINGVMKPTVTATAAMVEGSNKAIERLLKEKEEALKSTNPWQMYVGSDGSGDRDKWYKYTHDDANPEGEGKFASIGNDIQFAMSKATYNFRNSVKEWMSEILRILFEAASLCIDTLRTFQLVVLSILGPLVFGISVFDGFQHMLTVWLARYINIYLWLPVANIFGSIIGKIQENMLKLDISQVGEHGDTFFSRTDVAYLVFMIIGIVGYFTVPSVANYIVHAGGGGALGQKVSSIFSNSTSSAIGTVSQGAGMAADAMGNVAGRISQSMSSSGNTSPYFKDKEGYMGNKLKGNS</sequence>
<proteinExistence type="predicted"/>